<accession>A0ABR6KLN5</accession>
<sequence>MTKNNKIRFGVVGTNFITDWVIAGARQDERFELVAVYSRTQERADEFAVKHQIPHTFTSLEEMAQSPLIDAVYIASPNFLHAAQSILCMKHGKHVLCEKPFASNALEAKKMIEASHTYNVTLMEAMKPTLTPNFRAVRDNLIRLGTIRRYFSCYCQYSSRYDKYKEGIVLNAFKPELSNGAMMDIGIYTLYPMVVLFGRPKKVEASGIVLSSGADGQGAVNFLYDDMNATILYSKIANSYLPTEIQGEEGNINLDRINIIGKVTYTPRIPTGAGKTAVSEPIDISAVTDKNEYYYEVAEFMDLIQAGKRESSVNSHENSLITLEVIDEIRRQLGIIYPADR</sequence>
<dbReference type="Proteomes" id="UP000533637">
    <property type="component" value="Unassembled WGS sequence"/>
</dbReference>
<comment type="caution">
    <text evidence="3">The sequence shown here is derived from an EMBL/GenBank/DDBJ whole genome shotgun (WGS) entry which is preliminary data.</text>
</comment>
<dbReference type="InterPro" id="IPR000683">
    <property type="entry name" value="Gfo/Idh/MocA-like_OxRdtase_N"/>
</dbReference>
<reference evidence="3 4" key="1">
    <citation type="submission" date="2020-08" db="EMBL/GenBank/DDBJ databases">
        <title>Genomic Encyclopedia of Type Strains, Phase IV (KMG-IV): sequencing the most valuable type-strain genomes for metagenomic binning, comparative biology and taxonomic classification.</title>
        <authorList>
            <person name="Goeker M."/>
        </authorList>
    </citation>
    <scope>NUCLEOTIDE SEQUENCE [LARGE SCALE GENOMIC DNA]</scope>
    <source>
        <strain evidence="3 4">DSM 102983</strain>
    </source>
</reference>
<evidence type="ECO:0000313" key="4">
    <source>
        <dbReference type="Proteomes" id="UP000533637"/>
    </source>
</evidence>
<evidence type="ECO:0000259" key="2">
    <source>
        <dbReference type="Pfam" id="PF22725"/>
    </source>
</evidence>
<dbReference type="Gene3D" id="3.30.360.10">
    <property type="entry name" value="Dihydrodipicolinate Reductase, domain 2"/>
    <property type="match status" value="1"/>
</dbReference>
<feature type="domain" description="GFO/IDH/MocA-like oxidoreductase" evidence="2">
    <location>
        <begin position="145"/>
        <end position="252"/>
    </location>
</feature>
<dbReference type="PANTHER" id="PTHR43054:SF1">
    <property type="entry name" value="SCYLLO-INOSITOL 2-DEHYDROGENASE (NADP(+)) IOLU"/>
    <property type="match status" value="1"/>
</dbReference>
<dbReference type="Pfam" id="PF22725">
    <property type="entry name" value="GFO_IDH_MocA_C3"/>
    <property type="match status" value="1"/>
</dbReference>
<protein>
    <submittedName>
        <fullName evidence="3">Dehydrogenase</fullName>
    </submittedName>
</protein>
<keyword evidence="4" id="KW-1185">Reference proteome</keyword>
<feature type="domain" description="Gfo/Idh/MocA-like oxidoreductase N-terminal" evidence="1">
    <location>
        <begin position="7"/>
        <end position="124"/>
    </location>
</feature>
<dbReference type="PANTHER" id="PTHR43054">
    <property type="match status" value="1"/>
</dbReference>
<gene>
    <name evidence="3" type="ORF">GGQ57_002317</name>
</gene>
<dbReference type="RefSeq" id="WP_183670807.1">
    <property type="nucleotide sequence ID" value="NZ_BMPB01000013.1"/>
</dbReference>
<organism evidence="3 4">
    <name type="scientific">Parabacteroides faecis</name>
    <dbReference type="NCBI Taxonomy" id="1217282"/>
    <lineage>
        <taxon>Bacteria</taxon>
        <taxon>Pseudomonadati</taxon>
        <taxon>Bacteroidota</taxon>
        <taxon>Bacteroidia</taxon>
        <taxon>Bacteroidales</taxon>
        <taxon>Tannerellaceae</taxon>
        <taxon>Parabacteroides</taxon>
    </lineage>
</organism>
<dbReference type="Gene3D" id="3.40.50.720">
    <property type="entry name" value="NAD(P)-binding Rossmann-like Domain"/>
    <property type="match status" value="1"/>
</dbReference>
<dbReference type="SUPFAM" id="SSF55347">
    <property type="entry name" value="Glyceraldehyde-3-phosphate dehydrogenase-like, C-terminal domain"/>
    <property type="match status" value="1"/>
</dbReference>
<proteinExistence type="predicted"/>
<name>A0ABR6KLN5_9BACT</name>
<dbReference type="EMBL" id="JACHOC010000004">
    <property type="protein sequence ID" value="MBB4622417.1"/>
    <property type="molecule type" value="Genomic_DNA"/>
</dbReference>
<evidence type="ECO:0000313" key="3">
    <source>
        <dbReference type="EMBL" id="MBB4622417.1"/>
    </source>
</evidence>
<dbReference type="SUPFAM" id="SSF51735">
    <property type="entry name" value="NAD(P)-binding Rossmann-fold domains"/>
    <property type="match status" value="1"/>
</dbReference>
<dbReference type="Pfam" id="PF01408">
    <property type="entry name" value="GFO_IDH_MocA"/>
    <property type="match status" value="1"/>
</dbReference>
<dbReference type="InterPro" id="IPR055170">
    <property type="entry name" value="GFO_IDH_MocA-like_dom"/>
</dbReference>
<dbReference type="InterPro" id="IPR036291">
    <property type="entry name" value="NAD(P)-bd_dom_sf"/>
</dbReference>
<evidence type="ECO:0000259" key="1">
    <source>
        <dbReference type="Pfam" id="PF01408"/>
    </source>
</evidence>